<dbReference type="SUPFAM" id="SSF53448">
    <property type="entry name" value="Nucleotide-diphospho-sugar transferases"/>
    <property type="match status" value="1"/>
</dbReference>
<evidence type="ECO:0000259" key="2">
    <source>
        <dbReference type="Pfam" id="PF00535"/>
    </source>
</evidence>
<name>A0ABS1WZ07_9GAMM</name>
<feature type="domain" description="Glycosyltransferase 2-like" evidence="2">
    <location>
        <begin position="48"/>
        <end position="203"/>
    </location>
</feature>
<sequence length="376" mass="41224">MQVETFFWVCLVAIAYPYAIYPALLVAINRLAGRKTHAGAERYEPTVTVILPVHNEARRIEARLRNLAELDYPKDKMQILVIGDACTDDTLARAARFESVTTLNLPTRAGKAAGLNAGLERATGEIVVFTDAGIILERQSLRALLAHFTDPAIGCVSGEDYIEGTQTEGLYGRLELLLRREEAKLHSIAGASGCFYAQRRELCKPFIAGMAPDFLSVLVTVKAGKRALAEPLARGSMTATSSQSAEFTRKVRTFQRGLTALFGNASLLNPFGYPAFSFILWSHKLMRWLAPLPMIGCLLAAWTLRSQPLYLLMFVGQAVLYVAAVAGLKWPTLAAKVSLVRLGAFFLLVNVAALKALALWLSGSRVEIWEPTRRPG</sequence>
<feature type="transmembrane region" description="Helical" evidence="1">
    <location>
        <begin position="309"/>
        <end position="330"/>
    </location>
</feature>
<accession>A0ABS1WZ07</accession>
<dbReference type="PANTHER" id="PTHR48090">
    <property type="entry name" value="UNDECAPRENYL-PHOSPHATE 4-DEOXY-4-FORMAMIDO-L-ARABINOSE TRANSFERASE-RELATED"/>
    <property type="match status" value="1"/>
</dbReference>
<protein>
    <submittedName>
        <fullName evidence="3">Glycosyltransferase</fullName>
    </submittedName>
</protein>
<evidence type="ECO:0000313" key="4">
    <source>
        <dbReference type="Proteomes" id="UP000661077"/>
    </source>
</evidence>
<feature type="transmembrane region" description="Helical" evidence="1">
    <location>
        <begin position="258"/>
        <end position="279"/>
    </location>
</feature>
<keyword evidence="4" id="KW-1185">Reference proteome</keyword>
<proteinExistence type="predicted"/>
<keyword evidence="1" id="KW-0812">Transmembrane</keyword>
<feature type="transmembrane region" description="Helical" evidence="1">
    <location>
        <begin position="342"/>
        <end position="361"/>
    </location>
</feature>
<keyword evidence="1" id="KW-0472">Membrane</keyword>
<dbReference type="Proteomes" id="UP000661077">
    <property type="component" value="Unassembled WGS sequence"/>
</dbReference>
<reference evidence="3 4" key="1">
    <citation type="journal article" date="2021" name="Int. J. Syst. Evol. Microbiol.">
        <title>Steroidobacter gossypii sp. nov., isolated from soil of cotton cropping field.</title>
        <authorList>
            <person name="Huang R."/>
            <person name="Yang S."/>
            <person name="Zhen C."/>
            <person name="Liu W."/>
        </authorList>
    </citation>
    <scope>NUCLEOTIDE SEQUENCE [LARGE SCALE GENOMIC DNA]</scope>
    <source>
        <strain evidence="3 4">S1-65</strain>
    </source>
</reference>
<evidence type="ECO:0000313" key="3">
    <source>
        <dbReference type="EMBL" id="MBM0106207.1"/>
    </source>
</evidence>
<dbReference type="Gene3D" id="3.90.550.10">
    <property type="entry name" value="Spore Coat Polysaccharide Biosynthesis Protein SpsA, Chain A"/>
    <property type="match status" value="1"/>
</dbReference>
<dbReference type="InterPro" id="IPR029044">
    <property type="entry name" value="Nucleotide-diphossugar_trans"/>
</dbReference>
<evidence type="ECO:0000256" key="1">
    <source>
        <dbReference type="SAM" id="Phobius"/>
    </source>
</evidence>
<dbReference type="InterPro" id="IPR001173">
    <property type="entry name" value="Glyco_trans_2-like"/>
</dbReference>
<comment type="caution">
    <text evidence="3">The sequence shown here is derived from an EMBL/GenBank/DDBJ whole genome shotgun (WGS) entry which is preliminary data.</text>
</comment>
<feature type="transmembrane region" description="Helical" evidence="1">
    <location>
        <begin position="285"/>
        <end position="302"/>
    </location>
</feature>
<dbReference type="Pfam" id="PF00535">
    <property type="entry name" value="Glycos_transf_2"/>
    <property type="match status" value="1"/>
</dbReference>
<dbReference type="EMBL" id="JAEVLS010000003">
    <property type="protein sequence ID" value="MBM0106207.1"/>
    <property type="molecule type" value="Genomic_DNA"/>
</dbReference>
<gene>
    <name evidence="3" type="ORF">JM946_15855</name>
</gene>
<organism evidence="3 4">
    <name type="scientific">Steroidobacter gossypii</name>
    <dbReference type="NCBI Taxonomy" id="2805490"/>
    <lineage>
        <taxon>Bacteria</taxon>
        <taxon>Pseudomonadati</taxon>
        <taxon>Pseudomonadota</taxon>
        <taxon>Gammaproteobacteria</taxon>
        <taxon>Steroidobacterales</taxon>
        <taxon>Steroidobacteraceae</taxon>
        <taxon>Steroidobacter</taxon>
    </lineage>
</organism>
<dbReference type="RefSeq" id="WP_203168319.1">
    <property type="nucleotide sequence ID" value="NZ_JAEVLS010000003.1"/>
</dbReference>
<dbReference type="InterPro" id="IPR050256">
    <property type="entry name" value="Glycosyltransferase_2"/>
</dbReference>
<feature type="transmembrane region" description="Helical" evidence="1">
    <location>
        <begin position="6"/>
        <end position="28"/>
    </location>
</feature>
<keyword evidence="1" id="KW-1133">Transmembrane helix</keyword>